<dbReference type="AlphaFoldDB" id="A0A0K2V8C6"/>
<protein>
    <submittedName>
        <fullName evidence="1">Uncharacterized protein</fullName>
    </submittedName>
</protein>
<proteinExistence type="predicted"/>
<organism evidence="1">
    <name type="scientific">Lepeophtheirus salmonis</name>
    <name type="common">Salmon louse</name>
    <name type="synonym">Caligus salmonis</name>
    <dbReference type="NCBI Taxonomy" id="72036"/>
    <lineage>
        <taxon>Eukaryota</taxon>
        <taxon>Metazoa</taxon>
        <taxon>Ecdysozoa</taxon>
        <taxon>Arthropoda</taxon>
        <taxon>Crustacea</taxon>
        <taxon>Multicrustacea</taxon>
        <taxon>Hexanauplia</taxon>
        <taxon>Copepoda</taxon>
        <taxon>Siphonostomatoida</taxon>
        <taxon>Caligidae</taxon>
        <taxon>Lepeophtheirus</taxon>
    </lineage>
</organism>
<feature type="non-terminal residue" evidence="1">
    <location>
        <position position="1"/>
    </location>
</feature>
<evidence type="ECO:0000313" key="1">
    <source>
        <dbReference type="EMBL" id="CDW46793.1"/>
    </source>
</evidence>
<accession>A0A0K2V8C6</accession>
<name>A0A0K2V8C6_LEPSM</name>
<reference evidence="1" key="1">
    <citation type="submission" date="2014-05" db="EMBL/GenBank/DDBJ databases">
        <authorList>
            <person name="Chronopoulou M."/>
        </authorList>
    </citation>
    <scope>NUCLEOTIDE SEQUENCE</scope>
    <source>
        <tissue evidence="1">Whole organism</tissue>
    </source>
</reference>
<dbReference type="EMBL" id="HACA01029432">
    <property type="protein sequence ID" value="CDW46793.1"/>
    <property type="molecule type" value="Transcribed_RNA"/>
</dbReference>
<sequence length="74" mass="8390">IKCFIVLTILKNQGKNSKKCTLKNNLSHFTGFSTKEAPVQRGFHITRFFLVPKNLDKRGCSVHFSSVITTSTFK</sequence>